<reference evidence="1" key="1">
    <citation type="journal article" date="2023" name="Science">
        <title>Genome structures resolve the early diversification of teleost fishes.</title>
        <authorList>
            <person name="Parey E."/>
            <person name="Louis A."/>
            <person name="Montfort J."/>
            <person name="Bouchez O."/>
            <person name="Roques C."/>
            <person name="Iampietro C."/>
            <person name="Lluch J."/>
            <person name="Castinel A."/>
            <person name="Donnadieu C."/>
            <person name="Desvignes T."/>
            <person name="Floi Bucao C."/>
            <person name="Jouanno E."/>
            <person name="Wen M."/>
            <person name="Mejri S."/>
            <person name="Dirks R."/>
            <person name="Jansen H."/>
            <person name="Henkel C."/>
            <person name="Chen W.J."/>
            <person name="Zahm M."/>
            <person name="Cabau C."/>
            <person name="Klopp C."/>
            <person name="Thompson A.W."/>
            <person name="Robinson-Rechavi M."/>
            <person name="Braasch I."/>
            <person name="Lecointre G."/>
            <person name="Bobe J."/>
            <person name="Postlethwait J.H."/>
            <person name="Berthelot C."/>
            <person name="Roest Crollius H."/>
            <person name="Guiguen Y."/>
        </authorList>
    </citation>
    <scope>NUCLEOTIDE SEQUENCE</scope>
    <source>
        <strain evidence="1">NC1722</strain>
    </source>
</reference>
<proteinExistence type="predicted"/>
<name>A0AAD7T9M9_9TELE</name>
<dbReference type="EMBL" id="JAINUG010000005">
    <property type="protein sequence ID" value="KAJ8416693.1"/>
    <property type="molecule type" value="Genomic_DNA"/>
</dbReference>
<comment type="caution">
    <text evidence="1">The sequence shown here is derived from an EMBL/GenBank/DDBJ whole genome shotgun (WGS) entry which is preliminary data.</text>
</comment>
<dbReference type="PANTHER" id="PTHR46704">
    <property type="entry name" value="CXC DOMAIN-CONTAINING PROTEIN-RELATED"/>
    <property type="match status" value="1"/>
</dbReference>
<accession>A0AAD7T9M9</accession>
<dbReference type="Proteomes" id="UP001221898">
    <property type="component" value="Unassembled WGS sequence"/>
</dbReference>
<dbReference type="PANTHER" id="PTHR46704:SF9">
    <property type="entry name" value="BHLH DOMAIN-CONTAINING PROTEIN"/>
    <property type="match status" value="1"/>
</dbReference>
<protein>
    <submittedName>
        <fullName evidence="1">Uncharacterized protein</fullName>
    </submittedName>
</protein>
<keyword evidence="2" id="KW-1185">Reference proteome</keyword>
<gene>
    <name evidence="1" type="ORF">AAFF_G00325710</name>
</gene>
<evidence type="ECO:0000313" key="1">
    <source>
        <dbReference type="EMBL" id="KAJ8416693.1"/>
    </source>
</evidence>
<sequence>MTCMWCRTLSYRPTINTPVTEMSAIYEVLTQTLNIMETLELKEIVCVFDQALYAKASGITWKHEKFRNIILRMGAFHTICNLLSTIGKRFQDAGLRDLCGSLA</sequence>
<evidence type="ECO:0000313" key="2">
    <source>
        <dbReference type="Proteomes" id="UP001221898"/>
    </source>
</evidence>
<dbReference type="AlphaFoldDB" id="A0AAD7T9M9"/>
<organism evidence="1 2">
    <name type="scientific">Aldrovandia affinis</name>
    <dbReference type="NCBI Taxonomy" id="143900"/>
    <lineage>
        <taxon>Eukaryota</taxon>
        <taxon>Metazoa</taxon>
        <taxon>Chordata</taxon>
        <taxon>Craniata</taxon>
        <taxon>Vertebrata</taxon>
        <taxon>Euteleostomi</taxon>
        <taxon>Actinopterygii</taxon>
        <taxon>Neopterygii</taxon>
        <taxon>Teleostei</taxon>
        <taxon>Notacanthiformes</taxon>
        <taxon>Halosauridae</taxon>
        <taxon>Aldrovandia</taxon>
    </lineage>
</organism>